<evidence type="ECO:0000313" key="2">
    <source>
        <dbReference type="Proteomes" id="UP001066276"/>
    </source>
</evidence>
<keyword evidence="2" id="KW-1185">Reference proteome</keyword>
<organism evidence="1 2">
    <name type="scientific">Pleurodeles waltl</name>
    <name type="common">Iberian ribbed newt</name>
    <dbReference type="NCBI Taxonomy" id="8319"/>
    <lineage>
        <taxon>Eukaryota</taxon>
        <taxon>Metazoa</taxon>
        <taxon>Chordata</taxon>
        <taxon>Craniata</taxon>
        <taxon>Vertebrata</taxon>
        <taxon>Euteleostomi</taxon>
        <taxon>Amphibia</taxon>
        <taxon>Batrachia</taxon>
        <taxon>Caudata</taxon>
        <taxon>Salamandroidea</taxon>
        <taxon>Salamandridae</taxon>
        <taxon>Pleurodelinae</taxon>
        <taxon>Pleurodeles</taxon>
    </lineage>
</organism>
<protein>
    <submittedName>
        <fullName evidence="1">Uncharacterized protein</fullName>
    </submittedName>
</protein>
<evidence type="ECO:0000313" key="1">
    <source>
        <dbReference type="EMBL" id="KAJ1113901.1"/>
    </source>
</evidence>
<dbReference type="EMBL" id="JANPWB010000012">
    <property type="protein sequence ID" value="KAJ1113901.1"/>
    <property type="molecule type" value="Genomic_DNA"/>
</dbReference>
<comment type="caution">
    <text evidence="1">The sequence shown here is derived from an EMBL/GenBank/DDBJ whole genome shotgun (WGS) entry which is preliminary data.</text>
</comment>
<dbReference type="AlphaFoldDB" id="A0AAV7NCW0"/>
<proteinExistence type="predicted"/>
<gene>
    <name evidence="1" type="ORF">NDU88_002141</name>
</gene>
<dbReference type="Proteomes" id="UP001066276">
    <property type="component" value="Chromosome 8"/>
</dbReference>
<name>A0AAV7NCW0_PLEWA</name>
<sequence length="98" mass="10740">MFKGAVESYNAQLTSLGYSAVVISDHSCCPSGSKHSSPGCTTRSRDVLRDPILPAKRLPLLVKNGRLICDLRRGTCNQRTQGSHWQALAFWQTSLVPP</sequence>
<reference evidence="1" key="1">
    <citation type="journal article" date="2022" name="bioRxiv">
        <title>Sequencing and chromosome-scale assembly of the giantPleurodeles waltlgenome.</title>
        <authorList>
            <person name="Brown T."/>
            <person name="Elewa A."/>
            <person name="Iarovenko S."/>
            <person name="Subramanian E."/>
            <person name="Araus A.J."/>
            <person name="Petzold A."/>
            <person name="Susuki M."/>
            <person name="Suzuki K.-i.T."/>
            <person name="Hayashi T."/>
            <person name="Toyoda A."/>
            <person name="Oliveira C."/>
            <person name="Osipova E."/>
            <person name="Leigh N.D."/>
            <person name="Simon A."/>
            <person name="Yun M.H."/>
        </authorList>
    </citation>
    <scope>NUCLEOTIDE SEQUENCE</scope>
    <source>
        <strain evidence="1">20211129_DDA</strain>
        <tissue evidence="1">Liver</tissue>
    </source>
</reference>
<accession>A0AAV7NCW0</accession>